<comment type="cofactor">
    <cofactor evidence="1 9">
        <name>(R)-lipoate</name>
        <dbReference type="ChEBI" id="CHEBI:83088"/>
    </cofactor>
</comment>
<evidence type="ECO:0000256" key="9">
    <source>
        <dbReference type="RuleBase" id="RU003423"/>
    </source>
</evidence>
<dbReference type="EMBL" id="MKGL01000031">
    <property type="protein sequence ID" value="RNF10487.1"/>
    <property type="molecule type" value="Genomic_DNA"/>
</dbReference>
<keyword evidence="7" id="KW-0496">Mitochondrion</keyword>
<dbReference type="PANTHER" id="PTHR43178">
    <property type="entry name" value="DIHYDROLIPOAMIDE ACETYLTRANSFERASE COMPONENT OF PYRUVATE DEHYDROGENASE COMPLEX"/>
    <property type="match status" value="1"/>
</dbReference>
<dbReference type="Gene3D" id="3.30.559.10">
    <property type="entry name" value="Chloramphenicol acetyltransferase-like domain"/>
    <property type="match status" value="1"/>
</dbReference>
<dbReference type="GeneID" id="40325466"/>
<dbReference type="Gene3D" id="4.10.320.10">
    <property type="entry name" value="E3-binding domain"/>
    <property type="match status" value="1"/>
</dbReference>
<sequence>MRRFALLWPHSVSAVRFIHANLPRWGRIFPYKLTDIGEGIRQVDVVSVCVKKGDRIKEFEKICEVQSDKALVDITSRYAGVISAVHVVAGETALVGRPLVDIELDDDADGNEPPPEAYTHTTPGATTTSDKTEKQPAPPAQKAGRRLLATPATREFARECGVDLAHVVGTGESGIILKSDVEAYVKGHANDAGDEVVPLLTGIRHAMVNTMTEAGKIPSFTACEEIDLTSLLVAREELRSRLALPASDDAPPKISLMPLFIKAVSIALSQNHYINAHVPHKCDCLIVKKAHNIGFAVDTPKGLIVPVVRNVEGKSIM</sequence>
<evidence type="ECO:0000256" key="2">
    <source>
        <dbReference type="ARBA" id="ARBA00004305"/>
    </source>
</evidence>
<dbReference type="PROSITE" id="PS51826">
    <property type="entry name" value="PSBD"/>
    <property type="match status" value="1"/>
</dbReference>
<gene>
    <name evidence="13" type="ORF">TraAM80_01533</name>
</gene>
<feature type="domain" description="Lipoyl-binding" evidence="11">
    <location>
        <begin position="28"/>
        <end position="103"/>
    </location>
</feature>
<keyword evidence="5 9" id="KW-0450">Lipoyl</keyword>
<evidence type="ECO:0000256" key="5">
    <source>
        <dbReference type="ARBA" id="ARBA00022823"/>
    </source>
</evidence>
<dbReference type="Pfam" id="PF00198">
    <property type="entry name" value="2-oxoacid_dh"/>
    <property type="match status" value="1"/>
</dbReference>
<dbReference type="PROSITE" id="PS50968">
    <property type="entry name" value="BIOTINYL_LIPOYL"/>
    <property type="match status" value="1"/>
</dbReference>
<dbReference type="InterPro" id="IPR001078">
    <property type="entry name" value="2-oxoacid_DH_actylTfrase"/>
</dbReference>
<dbReference type="Pfam" id="PF00364">
    <property type="entry name" value="Biotin_lipoyl"/>
    <property type="match status" value="1"/>
</dbReference>
<comment type="subcellular location">
    <subcellularLocation>
        <location evidence="2">Mitochondrion matrix</location>
    </subcellularLocation>
</comment>
<dbReference type="GO" id="GO:0005759">
    <property type="term" value="C:mitochondrial matrix"/>
    <property type="evidence" value="ECO:0007669"/>
    <property type="project" value="UniProtKB-SubCell"/>
</dbReference>
<feature type="region of interest" description="Disordered" evidence="10">
    <location>
        <begin position="104"/>
        <end position="146"/>
    </location>
</feature>
<dbReference type="SUPFAM" id="SSF52777">
    <property type="entry name" value="CoA-dependent acyltransferases"/>
    <property type="match status" value="1"/>
</dbReference>
<feature type="domain" description="Peripheral subunit-binding (PSBD)" evidence="12">
    <location>
        <begin position="148"/>
        <end position="185"/>
    </location>
</feature>
<dbReference type="EC" id="2.3.1.-" evidence="9"/>
<evidence type="ECO:0000256" key="10">
    <source>
        <dbReference type="SAM" id="MobiDB-lite"/>
    </source>
</evidence>
<evidence type="ECO:0000313" key="14">
    <source>
        <dbReference type="Proteomes" id="UP000283634"/>
    </source>
</evidence>
<keyword evidence="6" id="KW-0809">Transit peptide</keyword>
<evidence type="ECO:0000256" key="1">
    <source>
        <dbReference type="ARBA" id="ARBA00001938"/>
    </source>
</evidence>
<evidence type="ECO:0000256" key="4">
    <source>
        <dbReference type="ARBA" id="ARBA00022679"/>
    </source>
</evidence>
<dbReference type="GO" id="GO:0031405">
    <property type="term" value="F:lipoic acid binding"/>
    <property type="evidence" value="ECO:0007669"/>
    <property type="project" value="TreeGrafter"/>
</dbReference>
<dbReference type="CDD" id="cd06849">
    <property type="entry name" value="lipoyl_domain"/>
    <property type="match status" value="1"/>
</dbReference>
<dbReference type="OMA" id="PEAYTHT"/>
<organism evidence="13 14">
    <name type="scientific">Trypanosoma rangeli</name>
    <dbReference type="NCBI Taxonomy" id="5698"/>
    <lineage>
        <taxon>Eukaryota</taxon>
        <taxon>Discoba</taxon>
        <taxon>Euglenozoa</taxon>
        <taxon>Kinetoplastea</taxon>
        <taxon>Metakinetoplastina</taxon>
        <taxon>Trypanosomatida</taxon>
        <taxon>Trypanosomatidae</taxon>
        <taxon>Trypanosoma</taxon>
        <taxon>Herpetosoma</taxon>
    </lineage>
</organism>
<protein>
    <recommendedName>
        <fullName evidence="9">Dihydrolipoamide acetyltransferase component of pyruvate dehydrogenase complex</fullName>
        <ecNumber evidence="9">2.3.1.-</ecNumber>
    </recommendedName>
</protein>
<keyword evidence="14" id="KW-1185">Reference proteome</keyword>
<dbReference type="PANTHER" id="PTHR43178:SF5">
    <property type="entry name" value="LIPOAMIDE ACYLTRANSFERASE COMPONENT OF BRANCHED-CHAIN ALPHA-KETO ACID DEHYDROGENASE COMPLEX, MITOCHONDRIAL"/>
    <property type="match status" value="1"/>
</dbReference>
<dbReference type="InterPro" id="IPR004167">
    <property type="entry name" value="PSBD"/>
</dbReference>
<keyword evidence="8 9" id="KW-0012">Acyltransferase</keyword>
<comment type="caution">
    <text evidence="13">The sequence shown here is derived from an EMBL/GenBank/DDBJ whole genome shotgun (WGS) entry which is preliminary data.</text>
</comment>
<dbReference type="InterPro" id="IPR036625">
    <property type="entry name" value="E3-bd_dom_sf"/>
</dbReference>
<dbReference type="FunFam" id="2.40.50.100:FF:000013">
    <property type="entry name" value="Dihydrolipoamide acetyltransferase component of pyruvate dehydrogenase complex"/>
    <property type="match status" value="1"/>
</dbReference>
<proteinExistence type="inferred from homology"/>
<dbReference type="GO" id="GO:0016407">
    <property type="term" value="F:acetyltransferase activity"/>
    <property type="evidence" value="ECO:0007669"/>
    <property type="project" value="TreeGrafter"/>
</dbReference>
<feature type="compositionally biased region" description="Low complexity" evidence="10">
    <location>
        <begin position="119"/>
        <end position="128"/>
    </location>
</feature>
<dbReference type="Proteomes" id="UP000283634">
    <property type="component" value="Unassembled WGS sequence"/>
</dbReference>
<name>A0A3S5ISA9_TRYRA</name>
<evidence type="ECO:0000256" key="6">
    <source>
        <dbReference type="ARBA" id="ARBA00022946"/>
    </source>
</evidence>
<dbReference type="SUPFAM" id="SSF51230">
    <property type="entry name" value="Single hybrid motif"/>
    <property type="match status" value="1"/>
</dbReference>
<accession>A0A3S5ISA9</accession>
<evidence type="ECO:0000256" key="8">
    <source>
        <dbReference type="ARBA" id="ARBA00023315"/>
    </source>
</evidence>
<evidence type="ECO:0000313" key="13">
    <source>
        <dbReference type="EMBL" id="RNF10487.1"/>
    </source>
</evidence>
<dbReference type="SUPFAM" id="SSF47005">
    <property type="entry name" value="Peripheral subunit-binding domain of 2-oxo acid dehydrogenase complex"/>
    <property type="match status" value="1"/>
</dbReference>
<dbReference type="RefSeq" id="XP_029241593.1">
    <property type="nucleotide sequence ID" value="XM_029378571.1"/>
</dbReference>
<dbReference type="AlphaFoldDB" id="A0A3S5ISA9"/>
<dbReference type="InterPro" id="IPR023213">
    <property type="entry name" value="CAT-like_dom_sf"/>
</dbReference>
<keyword evidence="4 9" id="KW-0808">Transferase</keyword>
<evidence type="ECO:0000259" key="12">
    <source>
        <dbReference type="PROSITE" id="PS51826"/>
    </source>
</evidence>
<dbReference type="VEuPathDB" id="TriTrypDB:TRSC58_03489"/>
<dbReference type="Pfam" id="PF02817">
    <property type="entry name" value="E3_binding"/>
    <property type="match status" value="1"/>
</dbReference>
<dbReference type="InterPro" id="IPR011053">
    <property type="entry name" value="Single_hybrid_motif"/>
</dbReference>
<dbReference type="OrthoDB" id="202158at2759"/>
<comment type="similarity">
    <text evidence="3 9">Belongs to the 2-oxoacid dehydrogenase family.</text>
</comment>
<dbReference type="InterPro" id="IPR050743">
    <property type="entry name" value="2-oxoacid_DH_E2_comp"/>
</dbReference>
<evidence type="ECO:0000256" key="3">
    <source>
        <dbReference type="ARBA" id="ARBA00007317"/>
    </source>
</evidence>
<dbReference type="InterPro" id="IPR000089">
    <property type="entry name" value="Biotin_lipoyl"/>
</dbReference>
<evidence type="ECO:0000256" key="7">
    <source>
        <dbReference type="ARBA" id="ARBA00023128"/>
    </source>
</evidence>
<reference evidence="13 14" key="1">
    <citation type="journal article" date="2018" name="BMC Genomics">
        <title>Genomic comparison of Trypanosoma conorhini and Trypanosoma rangeli to Trypanosoma cruzi strains of high and low virulence.</title>
        <authorList>
            <person name="Bradwell K.R."/>
            <person name="Koparde V.N."/>
            <person name="Matveyev A.V."/>
            <person name="Serrano M.G."/>
            <person name="Alves J.M."/>
            <person name="Parikh H."/>
            <person name="Huang B."/>
            <person name="Lee V."/>
            <person name="Espinosa-Alvarez O."/>
            <person name="Ortiz P.A."/>
            <person name="Costa-Martins A.G."/>
            <person name="Teixeira M.M."/>
            <person name="Buck G.A."/>
        </authorList>
    </citation>
    <scope>NUCLEOTIDE SEQUENCE [LARGE SCALE GENOMIC DNA]</scope>
    <source>
        <strain evidence="13 14">AM80</strain>
    </source>
</reference>
<evidence type="ECO:0000259" key="11">
    <source>
        <dbReference type="PROSITE" id="PS50968"/>
    </source>
</evidence>
<dbReference type="Gene3D" id="2.40.50.100">
    <property type="match status" value="1"/>
</dbReference>